<reference evidence="1 2" key="1">
    <citation type="journal article" date="2013" name="Mar. Genomics">
        <title>Expression of sulfatases in Rhodopirellula baltica and the diversity of sulfatases in the genus Rhodopirellula.</title>
        <authorList>
            <person name="Wegner C.E."/>
            <person name="Richter-Heitmann T."/>
            <person name="Klindworth A."/>
            <person name="Klockow C."/>
            <person name="Richter M."/>
            <person name="Achstetter T."/>
            <person name="Glockner F.O."/>
            <person name="Harder J."/>
        </authorList>
    </citation>
    <scope>NUCLEOTIDE SEQUENCE [LARGE SCALE GENOMIC DNA]</scope>
    <source>
        <strain evidence="1 2">SM41</strain>
    </source>
</reference>
<protein>
    <submittedName>
        <fullName evidence="1">Uncharacterized protein</fullName>
    </submittedName>
</protein>
<name>M5TZJ1_9BACT</name>
<evidence type="ECO:0000313" key="2">
    <source>
        <dbReference type="Proteomes" id="UP000011885"/>
    </source>
</evidence>
<dbReference type="AlphaFoldDB" id="M5TZJ1"/>
<organism evidence="1 2">
    <name type="scientific">Rhodopirellula sallentina SM41</name>
    <dbReference type="NCBI Taxonomy" id="1263870"/>
    <lineage>
        <taxon>Bacteria</taxon>
        <taxon>Pseudomonadati</taxon>
        <taxon>Planctomycetota</taxon>
        <taxon>Planctomycetia</taxon>
        <taxon>Pirellulales</taxon>
        <taxon>Pirellulaceae</taxon>
        <taxon>Rhodopirellula</taxon>
    </lineage>
</organism>
<evidence type="ECO:0000313" key="1">
    <source>
        <dbReference type="EMBL" id="EMI54449.1"/>
    </source>
</evidence>
<dbReference type="Proteomes" id="UP000011885">
    <property type="component" value="Unassembled WGS sequence"/>
</dbReference>
<dbReference type="PATRIC" id="fig|1263870.3.peg.4406"/>
<comment type="caution">
    <text evidence="1">The sequence shown here is derived from an EMBL/GenBank/DDBJ whole genome shotgun (WGS) entry which is preliminary data.</text>
</comment>
<keyword evidence="2" id="KW-1185">Reference proteome</keyword>
<sequence length="65" mass="7268">MLSVGHHSRTFRLKLTAQRLEKKACRNVAMRFPGQAVLARAAALQTRSGCDRMSGRLESPKTIEE</sequence>
<accession>M5TZJ1</accession>
<gene>
    <name evidence="1" type="ORF">RSSM_04160</name>
</gene>
<dbReference type="EMBL" id="ANOH01000278">
    <property type="protein sequence ID" value="EMI54449.1"/>
    <property type="molecule type" value="Genomic_DNA"/>
</dbReference>
<proteinExistence type="predicted"/>